<keyword evidence="8" id="KW-1133">Transmembrane helix</keyword>
<dbReference type="InterPro" id="IPR003988">
    <property type="entry name" value="ICAM"/>
</dbReference>
<evidence type="ECO:0000256" key="8">
    <source>
        <dbReference type="ARBA" id="ARBA00022989"/>
    </source>
</evidence>
<evidence type="ECO:0000256" key="2">
    <source>
        <dbReference type="ARBA" id="ARBA00005925"/>
    </source>
</evidence>
<dbReference type="PANTHER" id="PTHR13771:SF18">
    <property type="entry name" value="INTERCELLULAR ADHESION MOLECULE 1"/>
    <property type="match status" value="1"/>
</dbReference>
<keyword evidence="15" id="KW-1185">Reference proteome</keyword>
<evidence type="ECO:0000256" key="10">
    <source>
        <dbReference type="ARBA" id="ARBA00023157"/>
    </source>
</evidence>
<gene>
    <name evidence="14" type="ORF">G4228_020106</name>
</gene>
<dbReference type="Proteomes" id="UP000631465">
    <property type="component" value="Unassembled WGS sequence"/>
</dbReference>
<evidence type="ECO:0000259" key="13">
    <source>
        <dbReference type="Pfam" id="PF03921"/>
    </source>
</evidence>
<feature type="domain" description="Intercellular adhesion molecule N-terminal" evidence="13">
    <location>
        <begin position="7"/>
        <end position="95"/>
    </location>
</feature>
<keyword evidence="12" id="KW-0393">Immunoglobulin domain</keyword>
<dbReference type="InterPro" id="IPR013783">
    <property type="entry name" value="Ig-like_fold"/>
</dbReference>
<keyword evidence="9" id="KW-0472">Membrane</keyword>
<name>A0A833SCD6_9CERV</name>
<sequence>MIPGPGGARTSIHPSKAIIPRGGSLRVNCSISCDQKAMFGLETELNKKVVGHGNNWKVFELSDVQEDINLLCYSNCRNEQTVASMILSVYWIPERVELAPLPLWQPVGEELNLSCLVSGGAPRDHLSVVLLRGEEELGRQPVGKGEPAEVMFTVQPRREDHGTNFSCRSELDLRSQGLELFQNTSAPRKLQTYGEALGSQQRRWDEGDFLLGMRGPWEGEAPGHGAAEKVATLIAKASGKSIFLATGVECSRLGDCTAG</sequence>
<keyword evidence="6" id="KW-0832">Ubl conjugation</keyword>
<proteinExistence type="inferred from homology"/>
<dbReference type="InterPro" id="IPR047012">
    <property type="entry name" value="ICAM_VCAM"/>
</dbReference>
<keyword evidence="10" id="KW-1015">Disulfide bond</keyword>
<dbReference type="GO" id="GO:0005178">
    <property type="term" value="F:integrin binding"/>
    <property type="evidence" value="ECO:0007669"/>
    <property type="project" value="InterPro"/>
</dbReference>
<keyword evidence="4" id="KW-0732">Signal</keyword>
<organism evidence="14 15">
    <name type="scientific">Cervus hanglu yarkandensis</name>
    <name type="common">Yarkand deer</name>
    <dbReference type="NCBI Taxonomy" id="84702"/>
    <lineage>
        <taxon>Eukaryota</taxon>
        <taxon>Metazoa</taxon>
        <taxon>Chordata</taxon>
        <taxon>Craniata</taxon>
        <taxon>Vertebrata</taxon>
        <taxon>Euteleostomi</taxon>
        <taxon>Mammalia</taxon>
        <taxon>Eutheria</taxon>
        <taxon>Laurasiatheria</taxon>
        <taxon>Artiodactyla</taxon>
        <taxon>Ruminantia</taxon>
        <taxon>Pecora</taxon>
        <taxon>Cervidae</taxon>
        <taxon>Cervinae</taxon>
        <taxon>Cervus</taxon>
    </lineage>
</organism>
<dbReference type="PRINTS" id="PR01472">
    <property type="entry name" value="ICAMVCAM1"/>
</dbReference>
<dbReference type="AlphaFoldDB" id="A0A833SCD6"/>
<evidence type="ECO:0000313" key="15">
    <source>
        <dbReference type="Proteomes" id="UP000631465"/>
    </source>
</evidence>
<accession>A0A833SCD6</accession>
<keyword evidence="5" id="KW-0677">Repeat</keyword>
<evidence type="ECO:0000256" key="9">
    <source>
        <dbReference type="ARBA" id="ARBA00023136"/>
    </source>
</evidence>
<keyword evidence="7" id="KW-0130">Cell adhesion</keyword>
<reference evidence="14 15" key="1">
    <citation type="submission" date="2019-10" db="EMBL/GenBank/DDBJ databases">
        <title>Chromosome-level genome assembly of Tarim red deer.</title>
        <authorList>
            <person name="Ba H."/>
        </authorList>
    </citation>
    <scope>NUCLEOTIDE SEQUENCE [LARGE SCALE GENOMIC DNA]</scope>
    <source>
        <strain evidence="14">CEY-2017</strain>
        <tissue evidence="14">Blood</tissue>
    </source>
</reference>
<evidence type="ECO:0000256" key="7">
    <source>
        <dbReference type="ARBA" id="ARBA00022889"/>
    </source>
</evidence>
<evidence type="ECO:0000256" key="5">
    <source>
        <dbReference type="ARBA" id="ARBA00022737"/>
    </source>
</evidence>
<dbReference type="EMBL" id="WMHW01001053">
    <property type="protein sequence ID" value="KAF4008380.1"/>
    <property type="molecule type" value="Genomic_DNA"/>
</dbReference>
<protein>
    <recommendedName>
        <fullName evidence="13">Intercellular adhesion molecule N-terminal domain-containing protein</fullName>
    </recommendedName>
</protein>
<dbReference type="FunFam" id="2.60.40.10:FF:000194">
    <property type="entry name" value="Intercellular adhesion molecule 1"/>
    <property type="match status" value="1"/>
</dbReference>
<evidence type="ECO:0000256" key="12">
    <source>
        <dbReference type="ARBA" id="ARBA00023319"/>
    </source>
</evidence>
<comment type="subcellular location">
    <subcellularLocation>
        <location evidence="1">Membrane</location>
        <topology evidence="1">Single-pass type I membrane protein</topology>
    </subcellularLocation>
</comment>
<evidence type="ECO:0000256" key="11">
    <source>
        <dbReference type="ARBA" id="ARBA00023180"/>
    </source>
</evidence>
<dbReference type="InterPro" id="IPR036179">
    <property type="entry name" value="Ig-like_dom_sf"/>
</dbReference>
<comment type="caution">
    <text evidence="14">The sequence shown here is derived from an EMBL/GenBank/DDBJ whole genome shotgun (WGS) entry which is preliminary data.</text>
</comment>
<evidence type="ECO:0000256" key="6">
    <source>
        <dbReference type="ARBA" id="ARBA00022843"/>
    </source>
</evidence>
<dbReference type="Pfam" id="PF03921">
    <property type="entry name" value="ICAM_N"/>
    <property type="match status" value="1"/>
</dbReference>
<evidence type="ECO:0000256" key="3">
    <source>
        <dbReference type="ARBA" id="ARBA00022692"/>
    </source>
</evidence>
<dbReference type="SUPFAM" id="SSF48726">
    <property type="entry name" value="Immunoglobulin"/>
    <property type="match status" value="2"/>
</dbReference>
<keyword evidence="3" id="KW-0812">Transmembrane</keyword>
<comment type="similarity">
    <text evidence="2">Belongs to the immunoglobulin superfamily. ICAM family.</text>
</comment>
<dbReference type="PANTHER" id="PTHR13771">
    <property type="entry name" value="INTERCELLULAR ADHESION MOLECULE"/>
    <property type="match status" value="1"/>
</dbReference>
<keyword evidence="11" id="KW-0325">Glycoprotein</keyword>
<dbReference type="GO" id="GO:0005886">
    <property type="term" value="C:plasma membrane"/>
    <property type="evidence" value="ECO:0007669"/>
    <property type="project" value="TreeGrafter"/>
</dbReference>
<evidence type="ECO:0000256" key="1">
    <source>
        <dbReference type="ARBA" id="ARBA00004479"/>
    </source>
</evidence>
<evidence type="ECO:0000313" key="14">
    <source>
        <dbReference type="EMBL" id="KAF4008380.1"/>
    </source>
</evidence>
<dbReference type="InterPro" id="IPR003987">
    <property type="entry name" value="ICAM_VCAM_N"/>
</dbReference>
<dbReference type="FunFam" id="2.60.40.10:FF:000338">
    <property type="entry name" value="intercellular adhesion molecule 5"/>
    <property type="match status" value="1"/>
</dbReference>
<dbReference type="PRINTS" id="PR01473">
    <property type="entry name" value="ICAM"/>
</dbReference>
<dbReference type="GO" id="GO:0098609">
    <property type="term" value="P:cell-cell adhesion"/>
    <property type="evidence" value="ECO:0007669"/>
    <property type="project" value="InterPro"/>
</dbReference>
<dbReference type="InterPro" id="IPR013768">
    <property type="entry name" value="ICAM_N"/>
</dbReference>
<dbReference type="Gene3D" id="2.60.40.10">
    <property type="entry name" value="Immunoglobulins"/>
    <property type="match status" value="2"/>
</dbReference>
<evidence type="ECO:0000256" key="4">
    <source>
        <dbReference type="ARBA" id="ARBA00022729"/>
    </source>
</evidence>